<dbReference type="EMBL" id="OE184647">
    <property type="protein sequence ID" value="CAD7576760.1"/>
    <property type="molecule type" value="Genomic_DNA"/>
</dbReference>
<organism evidence="1">
    <name type="scientific">Timema californicum</name>
    <name type="common">California timema</name>
    <name type="synonym">Walking stick</name>
    <dbReference type="NCBI Taxonomy" id="61474"/>
    <lineage>
        <taxon>Eukaryota</taxon>
        <taxon>Metazoa</taxon>
        <taxon>Ecdysozoa</taxon>
        <taxon>Arthropoda</taxon>
        <taxon>Hexapoda</taxon>
        <taxon>Insecta</taxon>
        <taxon>Pterygota</taxon>
        <taxon>Neoptera</taxon>
        <taxon>Polyneoptera</taxon>
        <taxon>Phasmatodea</taxon>
        <taxon>Timematodea</taxon>
        <taxon>Timematoidea</taxon>
        <taxon>Timematidae</taxon>
        <taxon>Timema</taxon>
    </lineage>
</organism>
<sequence>MAELPPLGHELVEWLNSVSDKISSREELQHESRAKVTIDARRSDALEAAKVVRRAGFRSFSLLAGKFYCVSLFVCFFFRQSRVITTSQPAPDRNTRSSKQLFVFIQFQTVVCVHPVPNSCVCYSSSKQLFVLLQFRTVVCVTPVPNSCLCSSSSEQLFVFIQFRTVVCVHPVPNSCVCYSSSEQ</sequence>
<dbReference type="AlphaFoldDB" id="A0A7R9JCE7"/>
<name>A0A7R9JCE7_TIMCA</name>
<proteinExistence type="predicted"/>
<gene>
    <name evidence="1" type="ORF">TCMB3V08_LOCUS9323</name>
</gene>
<accession>A0A7R9JCE7</accession>
<evidence type="ECO:0000313" key="1">
    <source>
        <dbReference type="EMBL" id="CAD7576760.1"/>
    </source>
</evidence>
<reference evidence="1" key="1">
    <citation type="submission" date="2020-11" db="EMBL/GenBank/DDBJ databases">
        <authorList>
            <person name="Tran Van P."/>
        </authorList>
    </citation>
    <scope>NUCLEOTIDE SEQUENCE</scope>
</reference>
<protein>
    <submittedName>
        <fullName evidence="1">(California timema) hypothetical protein</fullName>
    </submittedName>
</protein>